<evidence type="ECO:0000256" key="3">
    <source>
        <dbReference type="ARBA" id="ARBA00022833"/>
    </source>
</evidence>
<dbReference type="GO" id="GO:0005524">
    <property type="term" value="F:ATP binding"/>
    <property type="evidence" value="ECO:0007669"/>
    <property type="project" value="UniProtKB-UniRule"/>
</dbReference>
<evidence type="ECO:0000313" key="10">
    <source>
        <dbReference type="EMBL" id="CAF1352453.1"/>
    </source>
</evidence>
<evidence type="ECO:0000313" key="11">
    <source>
        <dbReference type="Proteomes" id="UP000663828"/>
    </source>
</evidence>
<evidence type="ECO:0000256" key="1">
    <source>
        <dbReference type="ARBA" id="ARBA00022723"/>
    </source>
</evidence>
<dbReference type="Gene3D" id="1.10.510.10">
    <property type="entry name" value="Transferase(Phosphotransferase) domain 1"/>
    <property type="match status" value="1"/>
</dbReference>
<dbReference type="InterPro" id="IPR008266">
    <property type="entry name" value="Tyr_kinase_AS"/>
</dbReference>
<dbReference type="PROSITE" id="PS00107">
    <property type="entry name" value="PROTEIN_KINASE_ATP"/>
    <property type="match status" value="1"/>
</dbReference>
<dbReference type="InterPro" id="IPR000433">
    <property type="entry name" value="Znf_ZZ"/>
</dbReference>
<gene>
    <name evidence="10" type="ORF">EDS130_LOCUS33357</name>
    <name evidence="9" type="ORF">XAT740_LOCUS18617</name>
</gene>
<keyword evidence="5" id="KW-0067">ATP-binding</keyword>
<dbReference type="InterPro" id="IPR020635">
    <property type="entry name" value="Tyr_kinase_cat_dom"/>
</dbReference>
<evidence type="ECO:0000259" key="8">
    <source>
        <dbReference type="PROSITE" id="PS50135"/>
    </source>
</evidence>
<keyword evidence="11" id="KW-1185">Reference proteome</keyword>
<dbReference type="SUPFAM" id="SSF56112">
    <property type="entry name" value="Protein kinase-like (PK-like)"/>
    <property type="match status" value="1"/>
</dbReference>
<evidence type="ECO:0000313" key="9">
    <source>
        <dbReference type="EMBL" id="CAF1106126.1"/>
    </source>
</evidence>
<dbReference type="InterPro" id="IPR011009">
    <property type="entry name" value="Kinase-like_dom_sf"/>
</dbReference>
<evidence type="ECO:0000259" key="7">
    <source>
        <dbReference type="PROSITE" id="PS50011"/>
    </source>
</evidence>
<name>A0A814PGG7_ADIRI</name>
<comment type="caution">
    <text evidence="9">The sequence shown here is derived from an EMBL/GenBank/DDBJ whole genome shotgun (WGS) entry which is preliminary data.</text>
</comment>
<dbReference type="SMART" id="SM00291">
    <property type="entry name" value="ZnF_ZZ"/>
    <property type="match status" value="2"/>
</dbReference>
<dbReference type="EMBL" id="CAJNOJ010000265">
    <property type="protein sequence ID" value="CAF1352453.1"/>
    <property type="molecule type" value="Genomic_DNA"/>
</dbReference>
<dbReference type="SMART" id="SM00219">
    <property type="entry name" value="TyrKc"/>
    <property type="match status" value="1"/>
</dbReference>
<dbReference type="InterPro" id="IPR017441">
    <property type="entry name" value="Protein_kinase_ATP_BS"/>
</dbReference>
<dbReference type="OrthoDB" id="4062651at2759"/>
<reference evidence="9" key="1">
    <citation type="submission" date="2021-02" db="EMBL/GenBank/DDBJ databases">
        <authorList>
            <person name="Nowell W R."/>
        </authorList>
    </citation>
    <scope>NUCLEOTIDE SEQUENCE</scope>
</reference>
<feature type="domain" description="ZZ-type" evidence="8">
    <location>
        <begin position="244"/>
        <end position="300"/>
    </location>
</feature>
<dbReference type="Pfam" id="PF07714">
    <property type="entry name" value="PK_Tyr_Ser-Thr"/>
    <property type="match status" value="1"/>
</dbReference>
<evidence type="ECO:0000256" key="5">
    <source>
        <dbReference type="PROSITE-ProRule" id="PRU10141"/>
    </source>
</evidence>
<feature type="compositionally biased region" description="Basic and acidic residues" evidence="6">
    <location>
        <begin position="95"/>
        <end position="111"/>
    </location>
</feature>
<dbReference type="InterPro" id="IPR000719">
    <property type="entry name" value="Prot_kinase_dom"/>
</dbReference>
<keyword evidence="1" id="KW-0479">Metal-binding</keyword>
<evidence type="ECO:0000256" key="6">
    <source>
        <dbReference type="SAM" id="MobiDB-lite"/>
    </source>
</evidence>
<protein>
    <submittedName>
        <fullName evidence="9">Uncharacterized protein</fullName>
    </submittedName>
</protein>
<dbReference type="InterPro" id="IPR051681">
    <property type="entry name" value="Ser/Thr_Kinases-Pseudokinases"/>
</dbReference>
<dbReference type="GO" id="GO:0008270">
    <property type="term" value="F:zinc ion binding"/>
    <property type="evidence" value="ECO:0007669"/>
    <property type="project" value="UniProtKB-KW"/>
</dbReference>
<dbReference type="PROSITE" id="PS00109">
    <property type="entry name" value="PROTEIN_KINASE_TYR"/>
    <property type="match status" value="1"/>
</dbReference>
<evidence type="ECO:0000256" key="4">
    <source>
        <dbReference type="PROSITE-ProRule" id="PRU00228"/>
    </source>
</evidence>
<dbReference type="CDD" id="cd02338">
    <property type="entry name" value="ZZ_PCMF_like"/>
    <property type="match status" value="2"/>
</dbReference>
<dbReference type="InterPro" id="IPR001245">
    <property type="entry name" value="Ser-Thr/Tyr_kinase_cat_dom"/>
</dbReference>
<organism evidence="9 11">
    <name type="scientific">Adineta ricciae</name>
    <name type="common">Rotifer</name>
    <dbReference type="NCBI Taxonomy" id="249248"/>
    <lineage>
        <taxon>Eukaryota</taxon>
        <taxon>Metazoa</taxon>
        <taxon>Spiralia</taxon>
        <taxon>Gnathifera</taxon>
        <taxon>Rotifera</taxon>
        <taxon>Eurotatoria</taxon>
        <taxon>Bdelloidea</taxon>
        <taxon>Adinetida</taxon>
        <taxon>Adinetidae</taxon>
        <taxon>Adineta</taxon>
    </lineage>
</organism>
<dbReference type="GO" id="GO:0004713">
    <property type="term" value="F:protein tyrosine kinase activity"/>
    <property type="evidence" value="ECO:0007669"/>
    <property type="project" value="InterPro"/>
</dbReference>
<dbReference type="InterPro" id="IPR043145">
    <property type="entry name" value="Znf_ZZ_sf"/>
</dbReference>
<dbReference type="AlphaFoldDB" id="A0A814PGG7"/>
<dbReference type="Proteomes" id="UP000663852">
    <property type="component" value="Unassembled WGS sequence"/>
</dbReference>
<dbReference type="PROSITE" id="PS50011">
    <property type="entry name" value="PROTEIN_KINASE_DOM"/>
    <property type="match status" value="1"/>
</dbReference>
<sequence>MFGRFVRNSSNAQKERAASAKPQFCLIRWSDKSGFDIVLERQVQEPSNTIEHYKAYQIDFNGKQRKGVVLLRGSKEDCESLLYNVSAPESESSAETEKPLKSQSKPSRERGGANASEILADVQQSEEKGSKQDMREVQNRALMQILQLVLANAVGSTSGNEEVHRVRCDACGTKPIQSDRYKCLNCEDIDLCGPCFERRRESEEHKSGHAFAHFKSPGELFGQTVKNEDVTLLKLKKAYGNDVHESISCDGCRAESIKGLRFKCDSCPNYDLCERCAENGVTTKNHDTSHSLILIPRRAIQQIPVEDIELGKELGSGAFGAVYKGRWISKNRPVACKVLTIPRTNDAERLEKSFLKEIAAYSELSGAYILKTYGFAASRQGPNKKYMIVMEYMSRGSLASVIKEKPDQLSLRRKLEMARNIASGMRKIHEHHMIHRDIRPDNILVNENYLAKIGDMGIARQVDPFNQHTQIGCQPYMPPEFYQGKYDQKLDIFTFGLTINELFTGTKHSFQPFVNDKIAFAEKSPVFDDLISRCTLDDPKRRPSAIEIEKTLDIYSAGFNEMVLKKHSNYVHLSTKDKDEIFIAFYHKFHEPATEFIRKKFPREFLEDSSEDAGVRVDKYAGDGIRIECPMQ</sequence>
<dbReference type="GO" id="GO:0004674">
    <property type="term" value="F:protein serine/threonine kinase activity"/>
    <property type="evidence" value="ECO:0007669"/>
    <property type="project" value="TreeGrafter"/>
</dbReference>
<keyword evidence="3" id="KW-0862">Zinc</keyword>
<dbReference type="EMBL" id="CAJNOR010001247">
    <property type="protein sequence ID" value="CAF1106126.1"/>
    <property type="molecule type" value="Genomic_DNA"/>
</dbReference>
<feature type="region of interest" description="Disordered" evidence="6">
    <location>
        <begin position="86"/>
        <end position="114"/>
    </location>
</feature>
<dbReference type="Proteomes" id="UP000663828">
    <property type="component" value="Unassembled WGS sequence"/>
</dbReference>
<proteinExistence type="predicted"/>
<dbReference type="PANTHER" id="PTHR44329:SF214">
    <property type="entry name" value="PROTEIN KINASE DOMAIN-CONTAINING PROTEIN"/>
    <property type="match status" value="1"/>
</dbReference>
<dbReference type="PANTHER" id="PTHR44329">
    <property type="entry name" value="SERINE/THREONINE-PROTEIN KINASE TNNI3K-RELATED"/>
    <property type="match status" value="1"/>
</dbReference>
<feature type="domain" description="Protein kinase" evidence="7">
    <location>
        <begin position="308"/>
        <end position="556"/>
    </location>
</feature>
<keyword evidence="5" id="KW-0547">Nucleotide-binding</keyword>
<feature type="domain" description="ZZ-type" evidence="8">
    <location>
        <begin position="163"/>
        <end position="219"/>
    </location>
</feature>
<dbReference type="SUPFAM" id="SSF57850">
    <property type="entry name" value="RING/U-box"/>
    <property type="match status" value="2"/>
</dbReference>
<accession>A0A814PGG7</accession>
<dbReference type="PROSITE" id="PS50135">
    <property type="entry name" value="ZF_ZZ_2"/>
    <property type="match status" value="2"/>
</dbReference>
<feature type="binding site" evidence="5">
    <location>
        <position position="337"/>
    </location>
    <ligand>
        <name>ATP</name>
        <dbReference type="ChEBI" id="CHEBI:30616"/>
    </ligand>
</feature>
<evidence type="ECO:0000256" key="2">
    <source>
        <dbReference type="ARBA" id="ARBA00022771"/>
    </source>
</evidence>
<dbReference type="Gene3D" id="3.30.60.90">
    <property type="match status" value="2"/>
</dbReference>
<dbReference type="PROSITE" id="PS01357">
    <property type="entry name" value="ZF_ZZ_1"/>
    <property type="match status" value="1"/>
</dbReference>
<keyword evidence="2 4" id="KW-0863">Zinc-finger</keyword>
<dbReference type="Pfam" id="PF00569">
    <property type="entry name" value="ZZ"/>
    <property type="match status" value="2"/>
</dbReference>